<keyword evidence="2" id="KW-1185">Reference proteome</keyword>
<sequence length="186" mass="20108">MMTSPLAPDRAPVGDIAAALTVLDTRLKSIGSGEAAGEDELRSRYLESFGPLGAAAVLDGACTLIYVYMQWLEDAYSSQDEDVMEHVVPWVLGTMKLMKVVDDEGIPTMAALLVAPVVGISPTLWRREHGPWRKEEMTALEVAMVLLGLRVNELTGDDDSAVRLITDLLDQFEADDEAGDEADDGA</sequence>
<comment type="caution">
    <text evidence="1">The sequence shown here is derived from an EMBL/GenBank/DDBJ whole genome shotgun (WGS) entry which is preliminary data.</text>
</comment>
<gene>
    <name evidence="1" type="ORF">EBO15_18955</name>
</gene>
<proteinExistence type="predicted"/>
<protein>
    <submittedName>
        <fullName evidence="1">Uncharacterized protein</fullName>
    </submittedName>
</protein>
<dbReference type="AlphaFoldDB" id="A0A3M2LZ44"/>
<dbReference type="EMBL" id="RFFG01000031">
    <property type="protein sequence ID" value="RMI42719.1"/>
    <property type="molecule type" value="Genomic_DNA"/>
</dbReference>
<accession>A0A3M2LZ44</accession>
<evidence type="ECO:0000313" key="2">
    <source>
        <dbReference type="Proteomes" id="UP000282674"/>
    </source>
</evidence>
<organism evidence="1 2">
    <name type="scientific">Actinomadura harenae</name>
    <dbReference type="NCBI Taxonomy" id="2483351"/>
    <lineage>
        <taxon>Bacteria</taxon>
        <taxon>Bacillati</taxon>
        <taxon>Actinomycetota</taxon>
        <taxon>Actinomycetes</taxon>
        <taxon>Streptosporangiales</taxon>
        <taxon>Thermomonosporaceae</taxon>
        <taxon>Actinomadura</taxon>
    </lineage>
</organism>
<evidence type="ECO:0000313" key="1">
    <source>
        <dbReference type="EMBL" id="RMI42719.1"/>
    </source>
</evidence>
<reference evidence="1 2" key="1">
    <citation type="submission" date="2018-10" db="EMBL/GenBank/DDBJ databases">
        <title>Isolation from soil.</title>
        <authorList>
            <person name="Hu J."/>
        </authorList>
    </citation>
    <scope>NUCLEOTIDE SEQUENCE [LARGE SCALE GENOMIC DNA]</scope>
    <source>
        <strain evidence="1 2">NEAU-Ht49</strain>
    </source>
</reference>
<name>A0A3M2LZ44_9ACTN</name>
<dbReference type="Proteomes" id="UP000282674">
    <property type="component" value="Unassembled WGS sequence"/>
</dbReference>